<dbReference type="InterPro" id="IPR006086">
    <property type="entry name" value="XPG-I_dom"/>
</dbReference>
<dbReference type="PRINTS" id="PR00853">
    <property type="entry name" value="XPGRADSUPER"/>
</dbReference>
<dbReference type="SMART" id="SM00279">
    <property type="entry name" value="HhH2"/>
    <property type="match status" value="1"/>
</dbReference>
<evidence type="ECO:0000256" key="2">
    <source>
        <dbReference type="ARBA" id="ARBA00022759"/>
    </source>
</evidence>
<dbReference type="InterPro" id="IPR008918">
    <property type="entry name" value="HhH2"/>
</dbReference>
<dbReference type="OrthoDB" id="31113at2759"/>
<keyword evidence="1" id="KW-0479">Metal-binding</keyword>
<dbReference type="Gene3D" id="1.10.150.20">
    <property type="entry name" value="5' to 3' exonuclease, C-terminal subdomain"/>
    <property type="match status" value="1"/>
</dbReference>
<sequence length="518" mass="57352">MEVERRREVRKITTARSLLETDRLQRLRTLSTVVHSWASLDLSAKDSAIEGLRDLVQGSKPTPTLPHYVDGLLQLPQEEFSHTTDPLGRGGAGEAYHEVYGEFSGDELAQLLKRAGVPVSGSGELDPDVFDVDADANTPGLPPPPFDLEVPVADVIDDLSSLQSLPLDDATSEEISDLVSEADIPIALSPQEEPPAHAETPAARADIEAIRSTLANLYIEYKANRERFDSLPQPTPTKQPADDPTAIETKTEYMMSKTQHQLTIEEGAFWTKLADLKSLEEELEDAATMLGQKSAVLSESYSRRTHPPTTQTYEESKELIWAMGVPCLEPDGPFEAEALAASIVLHGQADLVASEDTDVLVYGAPLVRNIAKRSDPLVVMSGPEVRTALELDQKRFIDFALLLGTDFSQRIKNVGPARALKFIRQHGSIEQVLERETQYPPRIPTSLYLQQVDVARVVFHTLPPVPDDFYLRMGVPDDAAVQEILQKYGLWKEVSHDYEWDYTRALSGNYFDDNPASA</sequence>
<proteinExistence type="predicted"/>
<feature type="domain" description="XPG-I" evidence="4">
    <location>
        <begin position="321"/>
        <end position="405"/>
    </location>
</feature>
<evidence type="ECO:0000256" key="1">
    <source>
        <dbReference type="ARBA" id="ARBA00022723"/>
    </source>
</evidence>
<dbReference type="EMBL" id="BPQB01000043">
    <property type="protein sequence ID" value="GJE94789.1"/>
    <property type="molecule type" value="Genomic_DNA"/>
</dbReference>
<dbReference type="GO" id="GO:0006281">
    <property type="term" value="P:DNA repair"/>
    <property type="evidence" value="ECO:0007669"/>
    <property type="project" value="UniProtKB-ARBA"/>
</dbReference>
<dbReference type="SUPFAM" id="SSF47807">
    <property type="entry name" value="5' to 3' exonuclease, C-terminal subdomain"/>
    <property type="match status" value="1"/>
</dbReference>
<dbReference type="PANTHER" id="PTHR11081:SF9">
    <property type="entry name" value="FLAP ENDONUCLEASE 1"/>
    <property type="match status" value="1"/>
</dbReference>
<keyword evidence="6" id="KW-1185">Reference proteome</keyword>
<dbReference type="GO" id="GO:0003677">
    <property type="term" value="F:DNA binding"/>
    <property type="evidence" value="ECO:0007669"/>
    <property type="project" value="InterPro"/>
</dbReference>
<dbReference type="Proteomes" id="UP000703269">
    <property type="component" value="Unassembled WGS sequence"/>
</dbReference>
<evidence type="ECO:0000313" key="5">
    <source>
        <dbReference type="EMBL" id="GJE94789.1"/>
    </source>
</evidence>
<dbReference type="GO" id="GO:0005634">
    <property type="term" value="C:nucleus"/>
    <property type="evidence" value="ECO:0007669"/>
    <property type="project" value="TreeGrafter"/>
</dbReference>
<keyword evidence="2" id="KW-0378">Hydrolase</keyword>
<accession>A0A9P3GJP4</accession>
<evidence type="ECO:0000313" key="6">
    <source>
        <dbReference type="Proteomes" id="UP000703269"/>
    </source>
</evidence>
<dbReference type="InterPro" id="IPR006084">
    <property type="entry name" value="XPG/Rad2"/>
</dbReference>
<dbReference type="Pfam" id="PF00867">
    <property type="entry name" value="XPG_I"/>
    <property type="match status" value="1"/>
</dbReference>
<dbReference type="SUPFAM" id="SSF88723">
    <property type="entry name" value="PIN domain-like"/>
    <property type="match status" value="1"/>
</dbReference>
<dbReference type="InterPro" id="IPR029060">
    <property type="entry name" value="PIN-like_dom_sf"/>
</dbReference>
<dbReference type="AlphaFoldDB" id="A0A9P3GJP4"/>
<evidence type="ECO:0000259" key="4">
    <source>
        <dbReference type="SMART" id="SM00484"/>
    </source>
</evidence>
<evidence type="ECO:0000256" key="3">
    <source>
        <dbReference type="ARBA" id="ARBA00022842"/>
    </source>
</evidence>
<keyword evidence="2" id="KW-0255">Endonuclease</keyword>
<keyword evidence="3" id="KW-0460">Magnesium</keyword>
<dbReference type="InterPro" id="IPR036279">
    <property type="entry name" value="5-3_exonuclease_C_sf"/>
</dbReference>
<keyword evidence="2" id="KW-0540">Nuclease</keyword>
<dbReference type="GO" id="GO:0008409">
    <property type="term" value="F:5'-3' exonuclease activity"/>
    <property type="evidence" value="ECO:0007669"/>
    <property type="project" value="TreeGrafter"/>
</dbReference>
<dbReference type="PANTHER" id="PTHR11081">
    <property type="entry name" value="FLAP ENDONUCLEASE FAMILY MEMBER"/>
    <property type="match status" value="1"/>
</dbReference>
<dbReference type="GO" id="GO:0017108">
    <property type="term" value="F:5'-flap endonuclease activity"/>
    <property type="evidence" value="ECO:0007669"/>
    <property type="project" value="TreeGrafter"/>
</dbReference>
<dbReference type="GO" id="GO:0005737">
    <property type="term" value="C:cytoplasm"/>
    <property type="evidence" value="ECO:0007669"/>
    <property type="project" value="TreeGrafter"/>
</dbReference>
<dbReference type="GO" id="GO:0046872">
    <property type="term" value="F:metal ion binding"/>
    <property type="evidence" value="ECO:0007669"/>
    <property type="project" value="UniProtKB-KW"/>
</dbReference>
<organism evidence="5 6">
    <name type="scientific">Phanerochaete sordida</name>
    <dbReference type="NCBI Taxonomy" id="48140"/>
    <lineage>
        <taxon>Eukaryota</taxon>
        <taxon>Fungi</taxon>
        <taxon>Dikarya</taxon>
        <taxon>Basidiomycota</taxon>
        <taxon>Agaricomycotina</taxon>
        <taxon>Agaricomycetes</taxon>
        <taxon>Polyporales</taxon>
        <taxon>Phanerochaetaceae</taxon>
        <taxon>Phanerochaete</taxon>
    </lineage>
</organism>
<dbReference type="Gene3D" id="3.40.50.1010">
    <property type="entry name" value="5'-nuclease"/>
    <property type="match status" value="1"/>
</dbReference>
<comment type="caution">
    <text evidence="5">The sequence shown here is derived from an EMBL/GenBank/DDBJ whole genome shotgun (WGS) entry which is preliminary data.</text>
</comment>
<reference evidence="5 6" key="1">
    <citation type="submission" date="2021-08" db="EMBL/GenBank/DDBJ databases">
        <title>Draft Genome Sequence of Phanerochaete sordida strain YK-624.</title>
        <authorList>
            <person name="Mori T."/>
            <person name="Dohra H."/>
            <person name="Suzuki T."/>
            <person name="Kawagishi H."/>
            <person name="Hirai H."/>
        </authorList>
    </citation>
    <scope>NUCLEOTIDE SEQUENCE [LARGE SCALE GENOMIC DNA]</scope>
    <source>
        <strain evidence="5 6">YK-624</strain>
    </source>
</reference>
<protein>
    <submittedName>
        <fullName evidence="5">PIN domain-like protein</fullName>
    </submittedName>
</protein>
<name>A0A9P3GJP4_9APHY</name>
<gene>
    <name evidence="5" type="ORF">PsYK624_109620</name>
</gene>
<dbReference type="SMART" id="SM00484">
    <property type="entry name" value="XPGI"/>
    <property type="match status" value="1"/>
</dbReference>